<organism evidence="2 3">
    <name type="scientific">Roseofilum capinflatum BLCC-M114</name>
    <dbReference type="NCBI Taxonomy" id="3022440"/>
    <lineage>
        <taxon>Bacteria</taxon>
        <taxon>Bacillati</taxon>
        <taxon>Cyanobacteriota</taxon>
        <taxon>Cyanophyceae</taxon>
        <taxon>Desertifilales</taxon>
        <taxon>Desertifilaceae</taxon>
        <taxon>Roseofilum</taxon>
        <taxon>Roseofilum capinflatum</taxon>
    </lineage>
</organism>
<keyword evidence="2" id="KW-0808">Transferase</keyword>
<evidence type="ECO:0000256" key="1">
    <source>
        <dbReference type="SAM" id="MobiDB-lite"/>
    </source>
</evidence>
<evidence type="ECO:0000313" key="2">
    <source>
        <dbReference type="EMBL" id="MDJ1174201.1"/>
    </source>
</evidence>
<feature type="compositionally biased region" description="Polar residues" evidence="1">
    <location>
        <begin position="1"/>
        <end position="17"/>
    </location>
</feature>
<dbReference type="EMBL" id="JAQOSO010000045">
    <property type="protein sequence ID" value="MDJ1174201.1"/>
    <property type="molecule type" value="Genomic_DNA"/>
</dbReference>
<keyword evidence="3" id="KW-1185">Reference proteome</keyword>
<gene>
    <name evidence="2" type="ORF">PMG25_08860</name>
</gene>
<dbReference type="RefSeq" id="WP_283766534.1">
    <property type="nucleotide sequence ID" value="NZ_JAQOSO010000045.1"/>
</dbReference>
<name>A0ABT7B6L9_9CYAN</name>
<reference evidence="2 3" key="1">
    <citation type="submission" date="2023-01" db="EMBL/GenBank/DDBJ databases">
        <title>Novel diversity within Roseofilum (Cyanobacteria; Desertifilaceae) from marine benthic mats with descriptions of four novel species.</title>
        <authorList>
            <person name="Wang Y."/>
            <person name="Berthold D.E."/>
            <person name="Hu J."/>
            <person name="Lefler F.W."/>
            <person name="Laughinghouse H.D. IV."/>
        </authorList>
    </citation>
    <scope>NUCLEOTIDE SEQUENCE [LARGE SCALE GENOMIC DNA]</scope>
    <source>
        <strain evidence="2 3">BLCC-M114</strain>
    </source>
</reference>
<dbReference type="Pfam" id="PF08843">
    <property type="entry name" value="AbiEii"/>
    <property type="match status" value="1"/>
</dbReference>
<dbReference type="Proteomes" id="UP001235849">
    <property type="component" value="Unassembled WGS sequence"/>
</dbReference>
<comment type="caution">
    <text evidence="2">The sequence shown here is derived from an EMBL/GenBank/DDBJ whole genome shotgun (WGS) entry which is preliminary data.</text>
</comment>
<accession>A0ABT7B6L9</accession>
<proteinExistence type="predicted"/>
<dbReference type="InterPro" id="IPR014942">
    <property type="entry name" value="AbiEii"/>
</dbReference>
<sequence>MNSYPNTYPPNTETDPNLKQPKVFDPALVQFRNAFRLGDPIFADPDLKNQWFQARREVMNHLLVWISRSSWNQHLVLRGSLLLKAWLGEAAREPGDMDFVFRPDDMSPDHPVAKSLFDDLIQMVSDHPEVGSATIQVDQIRRDEIWTYERVEGRRIVFPWQAENLPGGTVQMDVTFRETLLDEPIQTSICLIEGDRSLIWSATPALSLAWKLLWLETDLYPQGKDLYDAVLLAEHTELPFDLLYEVLRSSADWQDFAKHQQIDWQAGFPILMETYDLDWQNFILEYPWIEGEATDWLARLSQALAPTFANVSSNPIQR</sequence>
<evidence type="ECO:0000313" key="3">
    <source>
        <dbReference type="Proteomes" id="UP001235849"/>
    </source>
</evidence>
<dbReference type="GO" id="GO:0016740">
    <property type="term" value="F:transferase activity"/>
    <property type="evidence" value="ECO:0007669"/>
    <property type="project" value="UniProtKB-KW"/>
</dbReference>
<feature type="region of interest" description="Disordered" evidence="1">
    <location>
        <begin position="1"/>
        <end position="20"/>
    </location>
</feature>
<protein>
    <submittedName>
        <fullName evidence="2">Nucleotidyl transferase AbiEii/AbiGii toxin family protein</fullName>
    </submittedName>
</protein>